<evidence type="ECO:0000313" key="3">
    <source>
        <dbReference type="Proteomes" id="UP001190700"/>
    </source>
</evidence>
<comment type="caution">
    <text evidence="2">The sequence shown here is derived from an EMBL/GenBank/DDBJ whole genome shotgun (WGS) entry which is preliminary data.</text>
</comment>
<evidence type="ECO:0000313" key="2">
    <source>
        <dbReference type="EMBL" id="KAK3245269.1"/>
    </source>
</evidence>
<reference evidence="2 3" key="1">
    <citation type="journal article" date="2015" name="Genome Biol. Evol.">
        <title>Comparative Genomics of a Bacterivorous Green Alga Reveals Evolutionary Causalities and Consequences of Phago-Mixotrophic Mode of Nutrition.</title>
        <authorList>
            <person name="Burns J.A."/>
            <person name="Paasch A."/>
            <person name="Narechania A."/>
            <person name="Kim E."/>
        </authorList>
    </citation>
    <scope>NUCLEOTIDE SEQUENCE [LARGE SCALE GENOMIC DNA]</scope>
    <source>
        <strain evidence="2 3">PLY_AMNH</strain>
    </source>
</reference>
<name>A0AAE0C033_9CHLO</name>
<evidence type="ECO:0000256" key="1">
    <source>
        <dbReference type="SAM" id="SignalP"/>
    </source>
</evidence>
<sequence length="118" mass="13063">MFAKAVFVQCIVLLESDATEARLSDEECQAREKNPMRSLMLLLFDEEHGAEEKSREKAKRHLSFKEKNKETAFCREGGGRIIFRGAAEANLSWHLSLLAPGAGCSHVEDPWSKGVAGG</sequence>
<proteinExistence type="predicted"/>
<dbReference type="Proteomes" id="UP001190700">
    <property type="component" value="Unassembled WGS sequence"/>
</dbReference>
<organism evidence="2 3">
    <name type="scientific">Cymbomonas tetramitiformis</name>
    <dbReference type="NCBI Taxonomy" id="36881"/>
    <lineage>
        <taxon>Eukaryota</taxon>
        <taxon>Viridiplantae</taxon>
        <taxon>Chlorophyta</taxon>
        <taxon>Pyramimonadophyceae</taxon>
        <taxon>Pyramimonadales</taxon>
        <taxon>Pyramimonadaceae</taxon>
        <taxon>Cymbomonas</taxon>
    </lineage>
</organism>
<keyword evidence="1" id="KW-0732">Signal</keyword>
<accession>A0AAE0C033</accession>
<dbReference type="AlphaFoldDB" id="A0AAE0C033"/>
<gene>
    <name evidence="2" type="ORF">CYMTET_45154</name>
</gene>
<feature type="signal peptide" evidence="1">
    <location>
        <begin position="1"/>
        <end position="21"/>
    </location>
</feature>
<dbReference type="EMBL" id="LGRX02030822">
    <property type="protein sequence ID" value="KAK3245269.1"/>
    <property type="molecule type" value="Genomic_DNA"/>
</dbReference>
<protein>
    <recommendedName>
        <fullName evidence="4">Secreted protein</fullName>
    </recommendedName>
</protein>
<evidence type="ECO:0008006" key="4">
    <source>
        <dbReference type="Google" id="ProtNLM"/>
    </source>
</evidence>
<keyword evidence="3" id="KW-1185">Reference proteome</keyword>
<feature type="chain" id="PRO_5042118726" description="Secreted protein" evidence="1">
    <location>
        <begin position="22"/>
        <end position="118"/>
    </location>
</feature>